<feature type="region of interest" description="Disordered" evidence="9">
    <location>
        <begin position="142"/>
        <end position="173"/>
    </location>
</feature>
<dbReference type="PANTHER" id="PTHR11963">
    <property type="entry name" value="LEUCINE AMINOPEPTIDASE-RELATED"/>
    <property type="match status" value="1"/>
</dbReference>
<dbReference type="PRINTS" id="PR00481">
    <property type="entry name" value="LAMNOPPTDASE"/>
</dbReference>
<feature type="binding site" evidence="8">
    <location>
        <position position="319"/>
    </location>
    <ligand>
        <name>Mn(2+)</name>
        <dbReference type="ChEBI" id="CHEBI:29035"/>
        <label>2</label>
    </ligand>
</feature>
<dbReference type="Gene3D" id="3.40.630.10">
    <property type="entry name" value="Zn peptidases"/>
    <property type="match status" value="1"/>
</dbReference>
<dbReference type="SUPFAM" id="SSF53187">
    <property type="entry name" value="Zn-dependent exopeptidases"/>
    <property type="match status" value="1"/>
</dbReference>
<sequence length="555" mass="57255">MTHPVEIRFMPAAGADLSTRGGRVVLLVDERGQPPKGLAPALRRGIARALGSKAWAEVKPGAAMDLAFPAGMEAEAVQLVHLPRKADAATARKAGAAIGARMGKGEVTVLATGLASGQDRIADLALGIALRGYDFSVYKSRPAREDDSATDAPKPGAKAGRKGAPAADAPAEIPQSVTHGAADDARLADGGADAPAPAAPADAAPAPEPDKARVTLLCDDPEAAARAAADGAALAEGVFFTRDLVNEPANVLTTSDFADRLLAMRELGLEVEVLDEDQLAELGMRALLGVGQGSESPSKVVVMRWQGGGEAAPLALVGKGVVFDTGGISIKPAQGMEEMTMDMGGAGVVAGVMRTLALRRAKANVVGLVGLVENMPDGRAQRPGDIVRSMKGDTIEVINTDAEGRLVLADVLWYAQERFAPAAVVNLATLTGAVIIALGHENAGLFSNDDGLAADLLSAAGAEGEGLWRLPLSPAYDELIKSRLADIKNTGGRPAGSITAAQFLQRFIRKGMPWAHLDIAGVALPPGETPLAPKGATGWGVMTLDRLVRDRFEAK</sequence>
<dbReference type="Pfam" id="PF00883">
    <property type="entry name" value="Peptidase_M17"/>
    <property type="match status" value="1"/>
</dbReference>
<dbReference type="GO" id="GO:0006508">
    <property type="term" value="P:proteolysis"/>
    <property type="evidence" value="ECO:0007669"/>
    <property type="project" value="UniProtKB-KW"/>
</dbReference>
<dbReference type="GO" id="GO:0005737">
    <property type="term" value="C:cytoplasm"/>
    <property type="evidence" value="ECO:0007669"/>
    <property type="project" value="UniProtKB-SubCell"/>
</dbReference>
<evidence type="ECO:0000256" key="7">
    <source>
        <dbReference type="ARBA" id="ARBA00023211"/>
    </source>
</evidence>
<dbReference type="Gene3D" id="3.40.220.10">
    <property type="entry name" value="Leucine Aminopeptidase, subunit E, domain 1"/>
    <property type="match status" value="1"/>
</dbReference>
<dbReference type="EMBL" id="JRKQ01000056">
    <property type="protein sequence ID" value="KGJ21963.1"/>
    <property type="molecule type" value="Genomic_DNA"/>
</dbReference>
<keyword evidence="5 8" id="KW-0645">Protease</keyword>
<dbReference type="NCBIfam" id="NF002077">
    <property type="entry name" value="PRK00913.2-4"/>
    <property type="match status" value="1"/>
</dbReference>
<dbReference type="GO" id="GO:0030145">
    <property type="term" value="F:manganese ion binding"/>
    <property type="evidence" value="ECO:0007669"/>
    <property type="project" value="UniProtKB-UniRule"/>
</dbReference>
<dbReference type="MEROPS" id="M17.003"/>
<keyword evidence="8" id="KW-0963">Cytoplasm</keyword>
<feature type="active site" evidence="8">
    <location>
        <position position="331"/>
    </location>
</feature>
<feature type="domain" description="Cytosol aminopeptidase" evidence="10">
    <location>
        <begin position="399"/>
        <end position="406"/>
    </location>
</feature>
<evidence type="ECO:0000259" key="10">
    <source>
        <dbReference type="PROSITE" id="PS00631"/>
    </source>
</evidence>
<keyword evidence="4 8" id="KW-0031">Aminopeptidase</keyword>
<feature type="region of interest" description="Disordered" evidence="9">
    <location>
        <begin position="185"/>
        <end position="209"/>
    </location>
</feature>
<keyword evidence="6 8" id="KW-0378">Hydrolase</keyword>
<reference evidence="11 12" key="2">
    <citation type="submission" date="2014-10" db="EMBL/GenBank/DDBJ databases">
        <title>Paracoccus sanguinis sp. nov., isolated from clinical specimens of New York State patients.</title>
        <authorList>
            <person name="Mingle L.A."/>
            <person name="Cole J.A."/>
            <person name="Lapierre P."/>
            <person name="Musser K.A."/>
        </authorList>
    </citation>
    <scope>NUCLEOTIDE SEQUENCE [LARGE SCALE GENOMIC DNA]</scope>
    <source>
        <strain evidence="11 12">5503</strain>
    </source>
</reference>
<evidence type="ECO:0000256" key="4">
    <source>
        <dbReference type="ARBA" id="ARBA00022438"/>
    </source>
</evidence>
<evidence type="ECO:0000256" key="6">
    <source>
        <dbReference type="ARBA" id="ARBA00022801"/>
    </source>
</evidence>
<feature type="binding site" evidence="8">
    <location>
        <position position="403"/>
    </location>
    <ligand>
        <name>Mn(2+)</name>
        <dbReference type="ChEBI" id="CHEBI:29035"/>
        <label>1</label>
    </ligand>
</feature>
<evidence type="ECO:0000256" key="9">
    <source>
        <dbReference type="SAM" id="MobiDB-lite"/>
    </source>
</evidence>
<feature type="binding site" evidence="8">
    <location>
        <position position="342"/>
    </location>
    <ligand>
        <name>Mn(2+)</name>
        <dbReference type="ChEBI" id="CHEBI:29035"/>
        <label>2</label>
    </ligand>
</feature>
<evidence type="ECO:0000313" key="11">
    <source>
        <dbReference type="EMBL" id="KGJ21963.1"/>
    </source>
</evidence>
<dbReference type="CDD" id="cd00433">
    <property type="entry name" value="Peptidase_M17"/>
    <property type="match status" value="1"/>
</dbReference>
<gene>
    <name evidence="8" type="primary">pepA</name>
    <name evidence="11" type="ORF">IX56_11005</name>
</gene>
<reference evidence="11 12" key="1">
    <citation type="submission" date="2014-09" db="EMBL/GenBank/DDBJ databases">
        <authorList>
            <person name="McGinnis J.M."/>
            <person name="Wolfgang W.J."/>
        </authorList>
    </citation>
    <scope>NUCLEOTIDE SEQUENCE [LARGE SCALE GENOMIC DNA]</scope>
    <source>
        <strain evidence="11 12">5503</strain>
    </source>
</reference>
<comment type="catalytic activity">
    <reaction evidence="2 8">
        <text>Release of an N-terminal amino acid, preferentially leucine, but not glutamic or aspartic acids.</text>
        <dbReference type="EC" id="3.4.11.10"/>
    </reaction>
</comment>
<evidence type="ECO:0000256" key="2">
    <source>
        <dbReference type="ARBA" id="ARBA00000967"/>
    </source>
</evidence>
<comment type="similarity">
    <text evidence="3 8">Belongs to the peptidase M17 family.</text>
</comment>
<dbReference type="PROSITE" id="PS00631">
    <property type="entry name" value="CYTOSOL_AP"/>
    <property type="match status" value="1"/>
</dbReference>
<evidence type="ECO:0000256" key="1">
    <source>
        <dbReference type="ARBA" id="ARBA00000135"/>
    </source>
</evidence>
<dbReference type="RefSeq" id="WP_036710198.1">
    <property type="nucleotide sequence ID" value="NZ_JRKQ01000056.1"/>
</dbReference>
<evidence type="ECO:0000256" key="8">
    <source>
        <dbReference type="HAMAP-Rule" id="MF_00181"/>
    </source>
</evidence>
<comment type="cofactor">
    <cofactor evidence="8">
        <name>Mn(2+)</name>
        <dbReference type="ChEBI" id="CHEBI:29035"/>
    </cofactor>
    <text evidence="8">Binds 2 manganese ions per subunit.</text>
</comment>
<evidence type="ECO:0000256" key="5">
    <source>
        <dbReference type="ARBA" id="ARBA00022670"/>
    </source>
</evidence>
<dbReference type="Proteomes" id="UP000029858">
    <property type="component" value="Unassembled WGS sequence"/>
</dbReference>
<name>A0A099GIK2_9RHOB</name>
<comment type="catalytic activity">
    <reaction evidence="1 8">
        <text>Release of an N-terminal amino acid, Xaa-|-Yaa-, in which Xaa is preferably Leu, but may be other amino acids including Pro although not Arg or Lys, and Yaa may be Pro. Amino acid amides and methyl esters are also readily hydrolyzed, but rates on arylamides are exceedingly low.</text>
        <dbReference type="EC" id="3.4.11.1"/>
    </reaction>
</comment>
<keyword evidence="8" id="KW-0479">Metal-binding</keyword>
<comment type="subcellular location">
    <subcellularLocation>
        <location evidence="8">Cytoplasm</location>
    </subcellularLocation>
</comment>
<feature type="compositionally biased region" description="Low complexity" evidence="9">
    <location>
        <begin position="152"/>
        <end position="171"/>
    </location>
</feature>
<accession>A0A099GIK2</accession>
<feature type="compositionally biased region" description="Low complexity" evidence="9">
    <location>
        <begin position="188"/>
        <end position="205"/>
    </location>
</feature>
<evidence type="ECO:0000313" key="12">
    <source>
        <dbReference type="Proteomes" id="UP000029858"/>
    </source>
</evidence>
<protein>
    <recommendedName>
        <fullName evidence="8">Probable cytosol aminopeptidase</fullName>
        <ecNumber evidence="8">3.4.11.1</ecNumber>
    </recommendedName>
    <alternativeName>
        <fullName evidence="8">Leucine aminopeptidase</fullName>
        <shortName evidence="8">LAP</shortName>
        <ecNumber evidence="8">3.4.11.10</ecNumber>
    </alternativeName>
    <alternativeName>
        <fullName evidence="8">Leucyl aminopeptidase</fullName>
    </alternativeName>
</protein>
<keyword evidence="7 8" id="KW-0464">Manganese</keyword>
<comment type="caution">
    <text evidence="11">The sequence shown here is derived from an EMBL/GenBank/DDBJ whole genome shotgun (WGS) entry which is preliminary data.</text>
</comment>
<dbReference type="AlphaFoldDB" id="A0A099GIK2"/>
<dbReference type="InterPro" id="IPR023042">
    <property type="entry name" value="Peptidase_M17_leu_NH2_pept"/>
</dbReference>
<proteinExistence type="inferred from homology"/>
<dbReference type="EC" id="3.4.11.1" evidence="8"/>
<dbReference type="InterPro" id="IPR043472">
    <property type="entry name" value="Macro_dom-like"/>
</dbReference>
<dbReference type="GO" id="GO:0070006">
    <property type="term" value="F:metalloaminopeptidase activity"/>
    <property type="evidence" value="ECO:0007669"/>
    <property type="project" value="InterPro"/>
</dbReference>
<comment type="function">
    <text evidence="8">Presumably involved in the processing and regular turnover of intracellular proteins. Catalyzes the removal of unsubstituted N-terminal amino acids from various peptides.</text>
</comment>
<dbReference type="NCBIfam" id="NF002075">
    <property type="entry name" value="PRK00913.2-2"/>
    <property type="match status" value="1"/>
</dbReference>
<feature type="binding site" evidence="8">
    <location>
        <position position="403"/>
    </location>
    <ligand>
        <name>Mn(2+)</name>
        <dbReference type="ChEBI" id="CHEBI:29035"/>
        <label>2</label>
    </ligand>
</feature>
<dbReference type="EC" id="3.4.11.10" evidence="8"/>
<feature type="active site" evidence="8">
    <location>
        <position position="405"/>
    </location>
</feature>
<dbReference type="PANTHER" id="PTHR11963:SF23">
    <property type="entry name" value="CYTOSOL AMINOPEPTIDASE"/>
    <property type="match status" value="1"/>
</dbReference>
<dbReference type="HAMAP" id="MF_00181">
    <property type="entry name" value="Cytosol_peptidase_M17"/>
    <property type="match status" value="1"/>
</dbReference>
<feature type="binding site" evidence="8">
    <location>
        <position position="401"/>
    </location>
    <ligand>
        <name>Mn(2+)</name>
        <dbReference type="ChEBI" id="CHEBI:29035"/>
        <label>1</label>
    </ligand>
</feature>
<feature type="binding site" evidence="8">
    <location>
        <position position="324"/>
    </location>
    <ligand>
        <name>Mn(2+)</name>
        <dbReference type="ChEBI" id="CHEBI:29035"/>
        <label>1</label>
    </ligand>
</feature>
<dbReference type="InterPro" id="IPR011356">
    <property type="entry name" value="Leucine_aapep/pepB"/>
</dbReference>
<dbReference type="InterPro" id="IPR000819">
    <property type="entry name" value="Peptidase_M17_C"/>
</dbReference>
<feature type="binding site" evidence="8">
    <location>
        <position position="324"/>
    </location>
    <ligand>
        <name>Mn(2+)</name>
        <dbReference type="ChEBI" id="CHEBI:29035"/>
        <label>2</label>
    </ligand>
</feature>
<evidence type="ECO:0000256" key="3">
    <source>
        <dbReference type="ARBA" id="ARBA00009528"/>
    </source>
</evidence>
<organism evidence="11 12">
    <name type="scientific">Paracoccus sanguinis</name>
    <dbReference type="NCBI Taxonomy" id="1545044"/>
    <lineage>
        <taxon>Bacteria</taxon>
        <taxon>Pseudomonadati</taxon>
        <taxon>Pseudomonadota</taxon>
        <taxon>Alphaproteobacteria</taxon>
        <taxon>Rhodobacterales</taxon>
        <taxon>Paracoccaceae</taxon>
        <taxon>Paracoccus</taxon>
    </lineage>
</organism>